<dbReference type="GO" id="GO:0007018">
    <property type="term" value="P:microtubule-based movement"/>
    <property type="evidence" value="ECO:0007669"/>
    <property type="project" value="TreeGrafter"/>
</dbReference>
<evidence type="ECO:0000313" key="4">
    <source>
        <dbReference type="Proteomes" id="UP001652661"/>
    </source>
</evidence>
<dbReference type="GO" id="GO:0005737">
    <property type="term" value="C:cytoplasm"/>
    <property type="evidence" value="ECO:0007669"/>
    <property type="project" value="TreeGrafter"/>
</dbReference>
<name>A0A6P4IA42_DROKI</name>
<dbReference type="CDD" id="cd21451">
    <property type="entry name" value="DLC-like_TCTEX1D"/>
    <property type="match status" value="1"/>
</dbReference>
<dbReference type="RefSeq" id="XP_017025065.1">
    <property type="nucleotide sequence ID" value="XM_017169576.3"/>
</dbReference>
<accession>A0A6P4IA42</accession>
<dbReference type="InterPro" id="IPR038586">
    <property type="entry name" value="Tctex-1-like_sf"/>
</dbReference>
<dbReference type="GeneID" id="108076644"/>
<keyword evidence="3" id="KW-0812">Transmembrane</keyword>
<dbReference type="GO" id="GO:0045505">
    <property type="term" value="F:dynein intermediate chain binding"/>
    <property type="evidence" value="ECO:0007669"/>
    <property type="project" value="TreeGrafter"/>
</dbReference>
<feature type="compositionally biased region" description="Basic and acidic residues" evidence="2">
    <location>
        <begin position="21"/>
        <end position="49"/>
    </location>
</feature>
<dbReference type="PANTHER" id="PTHR21255">
    <property type="entry name" value="T-COMPLEX-ASSOCIATED-TESTIS-EXPRESSED 1/ DYNEIN LIGHT CHAIN"/>
    <property type="match status" value="1"/>
</dbReference>
<dbReference type="AlphaFoldDB" id="A0A6P4IA42"/>
<keyword evidence="3" id="KW-1133">Transmembrane helix</keyword>
<comment type="similarity">
    <text evidence="1">Belongs to the dynein light chain Tctex-type family.</text>
</comment>
<feature type="compositionally biased region" description="Basic and acidic residues" evidence="2">
    <location>
        <begin position="1"/>
        <end position="12"/>
    </location>
</feature>
<reference evidence="4" key="1">
    <citation type="submission" date="2025-05" db="UniProtKB">
        <authorList>
            <consortium name="RefSeq"/>
        </authorList>
    </citation>
    <scope>NUCLEOTIDE SEQUENCE [LARGE SCALE GENOMIC DNA]</scope>
    <source>
        <strain evidence="4">14028-0561.14</strain>
    </source>
</reference>
<keyword evidence="4" id="KW-1185">Reference proteome</keyword>
<dbReference type="Gene3D" id="3.30.1140.40">
    <property type="entry name" value="Tctex-1"/>
    <property type="match status" value="1"/>
</dbReference>
<dbReference type="GO" id="GO:0005868">
    <property type="term" value="C:cytoplasmic dynein complex"/>
    <property type="evidence" value="ECO:0007669"/>
    <property type="project" value="TreeGrafter"/>
</dbReference>
<dbReference type="Proteomes" id="UP001652661">
    <property type="component" value="Chromosome 2R"/>
</dbReference>
<evidence type="ECO:0000256" key="1">
    <source>
        <dbReference type="ARBA" id="ARBA00005361"/>
    </source>
</evidence>
<proteinExistence type="inferred from homology"/>
<evidence type="ECO:0000256" key="2">
    <source>
        <dbReference type="SAM" id="MobiDB-lite"/>
    </source>
</evidence>
<feature type="transmembrane region" description="Helical" evidence="3">
    <location>
        <begin position="150"/>
        <end position="172"/>
    </location>
</feature>
<dbReference type="OrthoDB" id="10248487at2759"/>
<dbReference type="InterPro" id="IPR005334">
    <property type="entry name" value="Tctex-1-like"/>
</dbReference>
<feature type="compositionally biased region" description="Polar residues" evidence="2">
    <location>
        <begin position="50"/>
        <end position="62"/>
    </location>
</feature>
<protein>
    <submittedName>
        <fullName evidence="5">Dynein light chain Tctex-type protein 2B</fullName>
    </submittedName>
</protein>
<sequence>MADSPEERRSKEVAPVAAPTKEAEPGKGKKEKKDKSAAEGKDKAAKGEKQQLSNSQRGSLTKSHIGVAAPMGMGAAPVAKPTMRYMPTYRLESKNPLNKERVENIIKAVMNRHYNDEYMFHPKHSLHMAAQVSEEIKNRIKLNNYDRYRYIVLVTVGEFLMQGLYSMVNFLWDAEKDGFVTYRVERPSYFAVCTTFYLYYD</sequence>
<feature type="region of interest" description="Disordered" evidence="2">
    <location>
        <begin position="1"/>
        <end position="66"/>
    </location>
</feature>
<dbReference type="PANTHER" id="PTHR21255:SF69">
    <property type="entry name" value="AT23443P"/>
    <property type="match status" value="1"/>
</dbReference>
<dbReference type="Pfam" id="PF03645">
    <property type="entry name" value="Tctex-1"/>
    <property type="match status" value="1"/>
</dbReference>
<reference evidence="5" key="2">
    <citation type="submission" date="2025-08" db="UniProtKB">
        <authorList>
            <consortium name="RefSeq"/>
        </authorList>
    </citation>
    <scope>IDENTIFICATION</scope>
    <source>
        <strain evidence="5">14028-0561.14</strain>
        <tissue evidence="5">Whole fly</tissue>
    </source>
</reference>
<gene>
    <name evidence="5" type="primary">LOC108076644</name>
</gene>
<evidence type="ECO:0000256" key="3">
    <source>
        <dbReference type="SAM" id="Phobius"/>
    </source>
</evidence>
<organism evidence="4 5">
    <name type="scientific">Drosophila kikkawai</name>
    <name type="common">Fruit fly</name>
    <dbReference type="NCBI Taxonomy" id="30033"/>
    <lineage>
        <taxon>Eukaryota</taxon>
        <taxon>Metazoa</taxon>
        <taxon>Ecdysozoa</taxon>
        <taxon>Arthropoda</taxon>
        <taxon>Hexapoda</taxon>
        <taxon>Insecta</taxon>
        <taxon>Pterygota</taxon>
        <taxon>Neoptera</taxon>
        <taxon>Endopterygota</taxon>
        <taxon>Diptera</taxon>
        <taxon>Brachycera</taxon>
        <taxon>Muscomorpha</taxon>
        <taxon>Ephydroidea</taxon>
        <taxon>Drosophilidae</taxon>
        <taxon>Drosophila</taxon>
        <taxon>Sophophora</taxon>
    </lineage>
</organism>
<evidence type="ECO:0000313" key="5">
    <source>
        <dbReference type="RefSeq" id="XP_017025065.1"/>
    </source>
</evidence>
<keyword evidence="3" id="KW-0472">Membrane</keyword>